<dbReference type="InterPro" id="IPR016024">
    <property type="entry name" value="ARM-type_fold"/>
</dbReference>
<dbReference type="SUPFAM" id="SSF48371">
    <property type="entry name" value="ARM repeat"/>
    <property type="match status" value="1"/>
</dbReference>
<proteinExistence type="predicted"/>
<reference evidence="1" key="2">
    <citation type="submission" date="2021-03" db="EMBL/GenBank/DDBJ databases">
        <authorList>
            <person name="Valentovich L.N."/>
            <person name="Akhremchuk A.E."/>
            <person name="Miamin V.E."/>
        </authorList>
    </citation>
    <scope>NUCLEOTIDE SEQUENCE</scope>
    <source>
        <strain evidence="1">3prime</strain>
    </source>
</reference>
<evidence type="ECO:0000313" key="1">
    <source>
        <dbReference type="EMBL" id="QTH11748.1"/>
    </source>
</evidence>
<organism evidence="1 2">
    <name type="scientific">Pseudomonas corrugata</name>
    <dbReference type="NCBI Taxonomy" id="47879"/>
    <lineage>
        <taxon>Bacteria</taxon>
        <taxon>Pseudomonadati</taxon>
        <taxon>Pseudomonadota</taxon>
        <taxon>Gammaproteobacteria</taxon>
        <taxon>Pseudomonadales</taxon>
        <taxon>Pseudomonadaceae</taxon>
        <taxon>Pseudomonas</taxon>
    </lineage>
</organism>
<reference evidence="1" key="1">
    <citation type="book" date="2019" name="MICROBIAL BIOTECHNOLOGY" publisher="Unknown Publisher">
        <title>Optimization of recombineering for directed mutagenesis of bacteria Pseudomonas corrugata 3'.</title>
        <authorList>
            <person name="Buinitskaja S.V."/>
            <person name="Pilipenok N."/>
            <person name="Valentovich L.N."/>
        </authorList>
    </citation>
    <scope>NUCLEOTIDE SEQUENCE</scope>
    <source>
        <strain evidence="1">3prime</strain>
    </source>
</reference>
<dbReference type="InterPro" id="IPR011959">
    <property type="entry name" value="CHP02270"/>
</dbReference>
<dbReference type="RefSeq" id="WP_208554592.1">
    <property type="nucleotide sequence ID" value="NZ_CP072011.1"/>
</dbReference>
<dbReference type="NCBIfam" id="TIGR02270">
    <property type="entry name" value="TIGR02270 family protein"/>
    <property type="match status" value="1"/>
</dbReference>
<evidence type="ECO:0000313" key="2">
    <source>
        <dbReference type="Proteomes" id="UP000663914"/>
    </source>
</evidence>
<accession>A0A8B6UIM1</accession>
<dbReference type="Pfam" id="PF13646">
    <property type="entry name" value="HEAT_2"/>
    <property type="match status" value="1"/>
</dbReference>
<dbReference type="Proteomes" id="UP000663914">
    <property type="component" value="Chromosome"/>
</dbReference>
<dbReference type="AlphaFoldDB" id="A0A8B6UIM1"/>
<protein>
    <submittedName>
        <fullName evidence="1">TIGR02270 family protein</fullName>
    </submittedName>
</protein>
<dbReference type="EMBL" id="CP072011">
    <property type="protein sequence ID" value="QTH11748.1"/>
    <property type="molecule type" value="Genomic_DNA"/>
</dbReference>
<sequence length="420" mass="46561">MNNSLSLVIEQHAEDASFLANLRDDALHAPHCDIEHLGILDNRLDAHLDGLRIAARNGLETLLSQLGPHAIGEMFACVVLAFESANGKVLSQLSEHLRSAAETERGYLMALGWLDWEQLSPWIDRMLAAPEAMFRRLGLAACGMHRHAPGPALLDGLCDTDPSVLARAARTAGELRRRELLPSIRAHCRHPEAATRFWANWAAVQMGDQPALEPLRQFAERPGQFQYRALCALSVWQELEPSIAWIRQLVQDPRDLRIGIQALGLLGDPVCVPWLIQQMSNLPYARVAGEAFSMITGADLALLDLELQDLPDFDAGPNDNPADPDVAMDPDENLPWPDPRPIEAWWQANGGQLQVGTRYLLGLAHSERSFQQVLICGQQRQRIAAACGLARFRPNEVLFPTSAPIWRQKRLLGMTAAFGH</sequence>
<dbReference type="InterPro" id="IPR011989">
    <property type="entry name" value="ARM-like"/>
</dbReference>
<dbReference type="Gene3D" id="1.25.10.10">
    <property type="entry name" value="Leucine-rich Repeat Variant"/>
    <property type="match status" value="1"/>
</dbReference>
<gene>
    <name evidence="1" type="ORF">C4C32_14080</name>
</gene>
<name>A0A8B6UIM1_9PSED</name>